<comment type="subcellular location">
    <subcellularLocation>
        <location evidence="1">Membrane</location>
        <topology evidence="1">Multi-pass membrane protein</topology>
    </subcellularLocation>
</comment>
<reference evidence="7 8" key="1">
    <citation type="journal article" date="2018" name="Gigascience">
        <title>Genomes of trombidid mites reveal novel predicted allergens and laterally-transferred genes associated with secondary metabolism.</title>
        <authorList>
            <person name="Dong X."/>
            <person name="Chaisiri K."/>
            <person name="Xia D."/>
            <person name="Armstrong S.D."/>
            <person name="Fang Y."/>
            <person name="Donnelly M.J."/>
            <person name="Kadowaki T."/>
            <person name="McGarry J.W."/>
            <person name="Darby A.C."/>
            <person name="Makepeace B.L."/>
        </authorList>
    </citation>
    <scope>NUCLEOTIDE SEQUENCE [LARGE SCALE GENOMIC DNA]</scope>
    <source>
        <strain evidence="7">UoL-UT</strain>
    </source>
</reference>
<evidence type="ECO:0000313" key="7">
    <source>
        <dbReference type="EMBL" id="RWS24978.1"/>
    </source>
</evidence>
<dbReference type="PANTHER" id="PTHR16007:SF15">
    <property type="entry name" value="TRANSMEMBRANE PROTEIN 45B"/>
    <property type="match status" value="1"/>
</dbReference>
<comment type="caution">
    <text evidence="7">The sequence shown here is derived from an EMBL/GenBank/DDBJ whole genome shotgun (WGS) entry which is preliminary data.</text>
</comment>
<dbReference type="EMBL" id="NCKV01004189">
    <property type="protein sequence ID" value="RWS24978.1"/>
    <property type="molecule type" value="Genomic_DNA"/>
</dbReference>
<keyword evidence="3 6" id="KW-0812">Transmembrane</keyword>
<keyword evidence="8" id="KW-1185">Reference proteome</keyword>
<evidence type="ECO:0000256" key="1">
    <source>
        <dbReference type="ARBA" id="ARBA00004141"/>
    </source>
</evidence>
<evidence type="ECO:0000256" key="2">
    <source>
        <dbReference type="ARBA" id="ARBA00006948"/>
    </source>
</evidence>
<dbReference type="InterPro" id="IPR006904">
    <property type="entry name" value="DUF716"/>
</dbReference>
<feature type="transmembrane region" description="Helical" evidence="6">
    <location>
        <begin position="98"/>
        <end position="117"/>
    </location>
</feature>
<keyword evidence="5 6" id="KW-0472">Membrane</keyword>
<comment type="similarity">
    <text evidence="2">Belongs to the TMEM45 family.</text>
</comment>
<accession>A0A443SBP9</accession>
<dbReference type="PANTHER" id="PTHR16007">
    <property type="entry name" value="EPIDIDYMAL MEMBRANE PROTEIN E9-RELATED"/>
    <property type="match status" value="1"/>
</dbReference>
<feature type="transmembrane region" description="Helical" evidence="6">
    <location>
        <begin position="153"/>
        <end position="172"/>
    </location>
</feature>
<dbReference type="AlphaFoldDB" id="A0A443SBP9"/>
<protein>
    <submittedName>
        <fullName evidence="7">Transmembrane protein 45B-like protein</fullName>
    </submittedName>
</protein>
<sequence>MGSFLGHIVPGTFFIIFGLRWLYLTIDRYFKLISKHHYSKAVTYRCTATFPFSCCPNKPGEGYLKIISCAIGMTAEIVTAFDNGKFTSMGNTQHSTMYFFFGLNGVVDVLLFYGMPVPQGSDYLTMALACFIEGLLFYFHLHGRTMLDILVHQLLLVAIIASFFACLIEWKYRNNVLSILFRSSAALLQGTWFYQVGFILYNPIPGAEKWEPENHSQIMLVTAIFCWHIAGVLLLTTFMAFICWLRHGAVCVQNKKMNAASDHYSSPMYDICDTEVAMESLLPTPKHEKLENRIPSHHSNGTIKTNGKIVLEDDEDI</sequence>
<evidence type="ECO:0000313" key="8">
    <source>
        <dbReference type="Proteomes" id="UP000288716"/>
    </source>
</evidence>
<gene>
    <name evidence="7" type="ORF">B4U80_06587</name>
</gene>
<dbReference type="GO" id="GO:0016020">
    <property type="term" value="C:membrane"/>
    <property type="evidence" value="ECO:0007669"/>
    <property type="project" value="UniProtKB-SubCell"/>
</dbReference>
<proteinExistence type="inferred from homology"/>
<evidence type="ECO:0000256" key="5">
    <source>
        <dbReference type="ARBA" id="ARBA00023136"/>
    </source>
</evidence>
<evidence type="ECO:0000256" key="3">
    <source>
        <dbReference type="ARBA" id="ARBA00022692"/>
    </source>
</evidence>
<dbReference type="Proteomes" id="UP000288716">
    <property type="component" value="Unassembled WGS sequence"/>
</dbReference>
<organism evidence="7 8">
    <name type="scientific">Leptotrombidium deliense</name>
    <dbReference type="NCBI Taxonomy" id="299467"/>
    <lineage>
        <taxon>Eukaryota</taxon>
        <taxon>Metazoa</taxon>
        <taxon>Ecdysozoa</taxon>
        <taxon>Arthropoda</taxon>
        <taxon>Chelicerata</taxon>
        <taxon>Arachnida</taxon>
        <taxon>Acari</taxon>
        <taxon>Acariformes</taxon>
        <taxon>Trombidiformes</taxon>
        <taxon>Prostigmata</taxon>
        <taxon>Anystina</taxon>
        <taxon>Parasitengona</taxon>
        <taxon>Trombiculoidea</taxon>
        <taxon>Trombiculidae</taxon>
        <taxon>Leptotrombidium</taxon>
    </lineage>
</organism>
<name>A0A443SBP9_9ACAR</name>
<dbReference type="Pfam" id="PF04819">
    <property type="entry name" value="DUF716"/>
    <property type="match status" value="1"/>
</dbReference>
<dbReference type="OrthoDB" id="6504688at2759"/>
<evidence type="ECO:0000256" key="4">
    <source>
        <dbReference type="ARBA" id="ARBA00022989"/>
    </source>
</evidence>
<keyword evidence="4 6" id="KW-1133">Transmembrane helix</keyword>
<dbReference type="InterPro" id="IPR042127">
    <property type="entry name" value="TMEM45"/>
</dbReference>
<feature type="transmembrane region" description="Helical" evidence="6">
    <location>
        <begin position="6"/>
        <end position="26"/>
    </location>
</feature>
<evidence type="ECO:0000256" key="6">
    <source>
        <dbReference type="SAM" id="Phobius"/>
    </source>
</evidence>
<feature type="transmembrane region" description="Helical" evidence="6">
    <location>
        <begin position="218"/>
        <end position="245"/>
    </location>
</feature>
<dbReference type="VEuPathDB" id="VectorBase:LDEU007062"/>